<dbReference type="PANTHER" id="PTHR42718:SF9">
    <property type="entry name" value="MAJOR FACILITATOR SUPERFAMILY MULTIDRUG TRANSPORTER MFSC"/>
    <property type="match status" value="1"/>
</dbReference>
<keyword evidence="4 6" id="KW-1133">Transmembrane helix</keyword>
<dbReference type="AlphaFoldDB" id="A0A0R1HLD7"/>
<dbReference type="CDD" id="cd17321">
    <property type="entry name" value="MFS_MMR_MDR_like"/>
    <property type="match status" value="1"/>
</dbReference>
<evidence type="ECO:0000256" key="3">
    <source>
        <dbReference type="ARBA" id="ARBA00022692"/>
    </source>
</evidence>
<dbReference type="GO" id="GO:0005886">
    <property type="term" value="C:plasma membrane"/>
    <property type="evidence" value="ECO:0007669"/>
    <property type="project" value="UniProtKB-SubCell"/>
</dbReference>
<accession>A0A0R1HLD7</accession>
<evidence type="ECO:0000256" key="5">
    <source>
        <dbReference type="ARBA" id="ARBA00023136"/>
    </source>
</evidence>
<evidence type="ECO:0000256" key="4">
    <source>
        <dbReference type="ARBA" id="ARBA00022989"/>
    </source>
</evidence>
<protein>
    <submittedName>
        <fullName evidence="8">Major facilitator superfamily protein</fullName>
    </submittedName>
</protein>
<feature type="transmembrane region" description="Helical" evidence="6">
    <location>
        <begin position="357"/>
        <end position="378"/>
    </location>
</feature>
<dbReference type="InterPro" id="IPR011701">
    <property type="entry name" value="MFS"/>
</dbReference>
<feature type="transmembrane region" description="Helical" evidence="6">
    <location>
        <begin position="399"/>
        <end position="422"/>
    </location>
</feature>
<name>A0A0R1HLD7_9LACO</name>
<dbReference type="Gene3D" id="1.20.1720.10">
    <property type="entry name" value="Multidrug resistance protein D"/>
    <property type="match status" value="1"/>
</dbReference>
<keyword evidence="3 6" id="KW-0812">Transmembrane</keyword>
<feature type="transmembrane region" description="Helical" evidence="6">
    <location>
        <begin position="107"/>
        <end position="126"/>
    </location>
</feature>
<dbReference type="Gene3D" id="1.20.1250.20">
    <property type="entry name" value="MFS general substrate transporter like domains"/>
    <property type="match status" value="1"/>
</dbReference>
<evidence type="ECO:0000256" key="6">
    <source>
        <dbReference type="SAM" id="Phobius"/>
    </source>
</evidence>
<dbReference type="Proteomes" id="UP000050911">
    <property type="component" value="Unassembled WGS sequence"/>
</dbReference>
<dbReference type="OrthoDB" id="102502at2"/>
<dbReference type="InterPro" id="IPR020846">
    <property type="entry name" value="MFS_dom"/>
</dbReference>
<dbReference type="PROSITE" id="PS50850">
    <property type="entry name" value="MFS"/>
    <property type="match status" value="1"/>
</dbReference>
<evidence type="ECO:0000259" key="7">
    <source>
        <dbReference type="PROSITE" id="PS50850"/>
    </source>
</evidence>
<sequence length="476" mass="51007">MTDKKGLRVIFVLGVFSLLSALAGSSTSLAIPKIALSLGVSSSGATWVLQIGLITTTIFLVAFGHFGDILSKNCIFLAGGLIFTVGSAITGIAPTLTVILIGRVIQSVGSAMIMANSMGIVSDYFADSKRAEALSYISMFISVGSISGPSIGGFIMSVASWRWIYLINVPLMLLIIVFGMKVLPVPKEKASQVLTAAKGVNWLGQSIFSVGVILFFLSGLIFQDHSQTVIAFLVLAVGAALIFYSFVQDDRAKTPWIAPQILHNRRYMVSITALLLVMLVNSVSNVLLPFYLQSYSGLSPFNSGLIIMIQPIVMLIFSPISGYLADHFDRQLMTTFGLVILAFSQIGYIMYPGNLDFPRIILPIVLNGFGMAFFLSPNNALTMGLVPKDLSGIAGSLNSFARTIGTTVGVSFSATLLFFFLPGVTHITPQVGPAFMHAFAIVFFGAFVISIIAAIIVANRYISSLRAARKSAKESE</sequence>
<dbReference type="PATRIC" id="fig|1302272.5.peg.2508"/>
<feature type="transmembrane region" description="Helical" evidence="6">
    <location>
        <begin position="133"/>
        <end position="157"/>
    </location>
</feature>
<dbReference type="RefSeq" id="WP_056942861.1">
    <property type="nucleotide sequence ID" value="NZ_AZCX01000008.1"/>
</dbReference>
<keyword evidence="9" id="KW-1185">Reference proteome</keyword>
<evidence type="ECO:0000256" key="2">
    <source>
        <dbReference type="ARBA" id="ARBA00022448"/>
    </source>
</evidence>
<feature type="transmembrane region" description="Helical" evidence="6">
    <location>
        <begin position="46"/>
        <end position="63"/>
    </location>
</feature>
<keyword evidence="2" id="KW-0813">Transport</keyword>
<dbReference type="PRINTS" id="PR01036">
    <property type="entry name" value="TCRTETB"/>
</dbReference>
<feature type="transmembrane region" description="Helical" evidence="6">
    <location>
        <begin position="75"/>
        <end position="101"/>
    </location>
</feature>
<feature type="transmembrane region" description="Helical" evidence="6">
    <location>
        <begin position="203"/>
        <end position="222"/>
    </location>
</feature>
<gene>
    <name evidence="8" type="ORF">FC96_GL002460</name>
</gene>
<dbReference type="Pfam" id="PF07690">
    <property type="entry name" value="MFS_1"/>
    <property type="match status" value="1"/>
</dbReference>
<evidence type="ECO:0000313" key="8">
    <source>
        <dbReference type="EMBL" id="KRK47533.1"/>
    </source>
</evidence>
<reference evidence="8 9" key="1">
    <citation type="journal article" date="2015" name="Genome Announc.">
        <title>Expanding the biotechnology potential of lactobacilli through comparative genomics of 213 strains and associated genera.</title>
        <authorList>
            <person name="Sun Z."/>
            <person name="Harris H.M."/>
            <person name="McCann A."/>
            <person name="Guo C."/>
            <person name="Argimon S."/>
            <person name="Zhang W."/>
            <person name="Yang X."/>
            <person name="Jeffery I.B."/>
            <person name="Cooney J.C."/>
            <person name="Kagawa T.F."/>
            <person name="Liu W."/>
            <person name="Song Y."/>
            <person name="Salvetti E."/>
            <person name="Wrobel A."/>
            <person name="Rasinkangas P."/>
            <person name="Parkhill J."/>
            <person name="Rea M.C."/>
            <person name="O'Sullivan O."/>
            <person name="Ritari J."/>
            <person name="Douillard F.P."/>
            <person name="Paul Ross R."/>
            <person name="Yang R."/>
            <person name="Briner A.E."/>
            <person name="Felis G.E."/>
            <person name="de Vos W.M."/>
            <person name="Barrangou R."/>
            <person name="Klaenhammer T.R."/>
            <person name="Caufield P.W."/>
            <person name="Cui Y."/>
            <person name="Zhang H."/>
            <person name="O'Toole P.W."/>
        </authorList>
    </citation>
    <scope>NUCLEOTIDE SEQUENCE [LARGE SCALE GENOMIC DNA]</scope>
    <source>
        <strain evidence="8 9">JCM 15530</strain>
    </source>
</reference>
<comment type="caution">
    <text evidence="8">The sequence shown here is derived from an EMBL/GenBank/DDBJ whole genome shotgun (WGS) entry which is preliminary data.</text>
</comment>
<feature type="transmembrane region" description="Helical" evidence="6">
    <location>
        <begin position="434"/>
        <end position="462"/>
    </location>
</feature>
<dbReference type="GO" id="GO:0022857">
    <property type="term" value="F:transmembrane transporter activity"/>
    <property type="evidence" value="ECO:0007669"/>
    <property type="project" value="InterPro"/>
</dbReference>
<feature type="transmembrane region" description="Helical" evidence="6">
    <location>
        <begin position="267"/>
        <end position="292"/>
    </location>
</feature>
<feature type="transmembrane region" description="Helical" evidence="6">
    <location>
        <begin position="228"/>
        <end position="247"/>
    </location>
</feature>
<dbReference type="SUPFAM" id="SSF103473">
    <property type="entry name" value="MFS general substrate transporter"/>
    <property type="match status" value="1"/>
</dbReference>
<dbReference type="InterPro" id="IPR036259">
    <property type="entry name" value="MFS_trans_sf"/>
</dbReference>
<comment type="subcellular location">
    <subcellularLocation>
        <location evidence="1">Cell membrane</location>
        <topology evidence="1">Multi-pass membrane protein</topology>
    </subcellularLocation>
</comment>
<dbReference type="EMBL" id="AZCX01000008">
    <property type="protein sequence ID" value="KRK47533.1"/>
    <property type="molecule type" value="Genomic_DNA"/>
</dbReference>
<feature type="transmembrane region" description="Helical" evidence="6">
    <location>
        <begin position="304"/>
        <end position="325"/>
    </location>
</feature>
<keyword evidence="5 6" id="KW-0472">Membrane</keyword>
<dbReference type="STRING" id="1302272.FC96_GL002460"/>
<proteinExistence type="predicted"/>
<feature type="domain" description="Major facilitator superfamily (MFS) profile" evidence="7">
    <location>
        <begin position="9"/>
        <end position="462"/>
    </location>
</feature>
<evidence type="ECO:0000256" key="1">
    <source>
        <dbReference type="ARBA" id="ARBA00004651"/>
    </source>
</evidence>
<organism evidence="8 9">
    <name type="scientific">Secundilactobacillus kimchicus JCM 15530</name>
    <dbReference type="NCBI Taxonomy" id="1302272"/>
    <lineage>
        <taxon>Bacteria</taxon>
        <taxon>Bacillati</taxon>
        <taxon>Bacillota</taxon>
        <taxon>Bacilli</taxon>
        <taxon>Lactobacillales</taxon>
        <taxon>Lactobacillaceae</taxon>
        <taxon>Secundilactobacillus</taxon>
    </lineage>
</organism>
<evidence type="ECO:0000313" key="9">
    <source>
        <dbReference type="Proteomes" id="UP000050911"/>
    </source>
</evidence>
<feature type="transmembrane region" description="Helical" evidence="6">
    <location>
        <begin position="163"/>
        <end position="183"/>
    </location>
</feature>
<dbReference type="PANTHER" id="PTHR42718">
    <property type="entry name" value="MAJOR FACILITATOR SUPERFAMILY MULTIDRUG TRANSPORTER MFSC"/>
    <property type="match status" value="1"/>
</dbReference>
<feature type="transmembrane region" description="Helical" evidence="6">
    <location>
        <begin position="332"/>
        <end position="351"/>
    </location>
</feature>